<gene>
    <name evidence="3" type="ORF">IPT68_00280</name>
</gene>
<reference evidence="3 4" key="1">
    <citation type="submission" date="2020-10" db="EMBL/GenBank/DDBJ databases">
        <title>Streptomyces chromofuscus complate genome analysis.</title>
        <authorList>
            <person name="Anwar N."/>
        </authorList>
    </citation>
    <scope>NUCLEOTIDE SEQUENCE [LARGE SCALE GENOMIC DNA]</scope>
    <source>
        <strain evidence="3 4">DSM 40273</strain>
    </source>
</reference>
<organism evidence="3 4">
    <name type="scientific">Streptomyces chromofuscus</name>
    <dbReference type="NCBI Taxonomy" id="42881"/>
    <lineage>
        <taxon>Bacteria</taxon>
        <taxon>Bacillati</taxon>
        <taxon>Actinomycetota</taxon>
        <taxon>Actinomycetes</taxon>
        <taxon>Kitasatosporales</taxon>
        <taxon>Streptomycetaceae</taxon>
        <taxon>Streptomyces</taxon>
    </lineage>
</organism>
<dbReference type="SUPFAM" id="SSF54427">
    <property type="entry name" value="NTF2-like"/>
    <property type="match status" value="1"/>
</dbReference>
<dbReference type="EMBL" id="CP063374">
    <property type="protein sequence ID" value="QOV44537.1"/>
    <property type="molecule type" value="Genomic_DNA"/>
</dbReference>
<feature type="signal peptide" evidence="2">
    <location>
        <begin position="1"/>
        <end position="22"/>
    </location>
</feature>
<evidence type="ECO:0000313" key="3">
    <source>
        <dbReference type="EMBL" id="QOV44537.1"/>
    </source>
</evidence>
<name>A0A7M2T752_STRCW</name>
<keyword evidence="2" id="KW-0732">Signal</keyword>
<accession>A0A7M2T752</accession>
<feature type="chain" id="PRO_5038459481" description="Lipoprotein" evidence="2">
    <location>
        <begin position="23"/>
        <end position="161"/>
    </location>
</feature>
<dbReference type="RefSeq" id="WP_189702140.1">
    <property type="nucleotide sequence ID" value="NZ_BMTA01000039.1"/>
</dbReference>
<evidence type="ECO:0008006" key="5">
    <source>
        <dbReference type="Google" id="ProtNLM"/>
    </source>
</evidence>
<proteinExistence type="predicted"/>
<dbReference type="Proteomes" id="UP000594008">
    <property type="component" value="Chromosome"/>
</dbReference>
<protein>
    <recommendedName>
        <fullName evidence="5">Lipoprotein</fullName>
    </recommendedName>
</protein>
<keyword evidence="4" id="KW-1185">Reference proteome</keyword>
<feature type="region of interest" description="Disordered" evidence="1">
    <location>
        <begin position="27"/>
        <end position="51"/>
    </location>
</feature>
<evidence type="ECO:0000313" key="4">
    <source>
        <dbReference type="Proteomes" id="UP000594008"/>
    </source>
</evidence>
<sequence>MRIRVVRVTVSAAMATALLLLAGCSSGNPSDEVSGNPASGTTTKERQAGPEDAALTKAVQAYTTAYFDADAPAALGIMSQRCRTVAAHEAEHAGEEGRAGYEAALADAAEKYGSRDATEVTVDELSGDRARVSYKIEGLPEFDQQGQPWIREQNAWKYDAC</sequence>
<evidence type="ECO:0000256" key="1">
    <source>
        <dbReference type="SAM" id="MobiDB-lite"/>
    </source>
</evidence>
<dbReference type="AlphaFoldDB" id="A0A7M2T752"/>
<dbReference type="KEGG" id="schf:IPT68_00280"/>
<feature type="compositionally biased region" description="Polar residues" evidence="1">
    <location>
        <begin position="27"/>
        <end position="42"/>
    </location>
</feature>
<dbReference type="InterPro" id="IPR032710">
    <property type="entry name" value="NTF2-like_dom_sf"/>
</dbReference>
<dbReference type="PROSITE" id="PS51257">
    <property type="entry name" value="PROKAR_LIPOPROTEIN"/>
    <property type="match status" value="1"/>
</dbReference>
<evidence type="ECO:0000256" key="2">
    <source>
        <dbReference type="SAM" id="SignalP"/>
    </source>
</evidence>